<keyword evidence="6" id="KW-1185">Reference proteome</keyword>
<gene>
    <name evidence="5" type="ORF">IB286_07750</name>
</gene>
<proteinExistence type="predicted"/>
<keyword evidence="1" id="KW-0805">Transcription regulation</keyword>
<dbReference type="Gene3D" id="1.10.10.60">
    <property type="entry name" value="Homeodomain-like"/>
    <property type="match status" value="1"/>
</dbReference>
<dbReference type="Proteomes" id="UP000610558">
    <property type="component" value="Unassembled WGS sequence"/>
</dbReference>
<keyword evidence="3" id="KW-0804">Transcription</keyword>
<dbReference type="GO" id="GO:0000976">
    <property type="term" value="F:transcription cis-regulatory region binding"/>
    <property type="evidence" value="ECO:0007669"/>
    <property type="project" value="TreeGrafter"/>
</dbReference>
<dbReference type="PANTHER" id="PTHR47894:SF1">
    <property type="entry name" value="HTH-TYPE TRANSCRIPTIONAL REGULATOR VQSM"/>
    <property type="match status" value="1"/>
</dbReference>
<dbReference type="AlphaFoldDB" id="A0A927GVZ0"/>
<keyword evidence="2" id="KW-0238">DNA-binding</keyword>
<protein>
    <submittedName>
        <fullName evidence="5">AraC family transcriptional regulator</fullName>
    </submittedName>
</protein>
<name>A0A927GVZ0_9GAMM</name>
<dbReference type="Pfam" id="PF12833">
    <property type="entry name" value="HTH_18"/>
    <property type="match status" value="1"/>
</dbReference>
<dbReference type="InterPro" id="IPR018060">
    <property type="entry name" value="HTH_AraC"/>
</dbReference>
<evidence type="ECO:0000313" key="6">
    <source>
        <dbReference type="Proteomes" id="UP000610558"/>
    </source>
</evidence>
<dbReference type="InterPro" id="IPR032687">
    <property type="entry name" value="AraC-type_N"/>
</dbReference>
<feature type="domain" description="HTH araC/xylS-type" evidence="4">
    <location>
        <begin position="239"/>
        <end position="337"/>
    </location>
</feature>
<evidence type="ECO:0000313" key="5">
    <source>
        <dbReference type="EMBL" id="MBD2858905.1"/>
    </source>
</evidence>
<dbReference type="PROSITE" id="PS01124">
    <property type="entry name" value="HTH_ARAC_FAMILY_2"/>
    <property type="match status" value="1"/>
</dbReference>
<accession>A0A927GVZ0</accession>
<dbReference type="SMART" id="SM00342">
    <property type="entry name" value="HTH_ARAC"/>
    <property type="match status" value="1"/>
</dbReference>
<reference evidence="5" key="1">
    <citation type="submission" date="2020-09" db="EMBL/GenBank/DDBJ databases">
        <authorList>
            <person name="Yoon J.-W."/>
        </authorList>
    </citation>
    <scope>NUCLEOTIDE SEQUENCE</scope>
    <source>
        <strain evidence="5">KMU-158</strain>
    </source>
</reference>
<evidence type="ECO:0000256" key="3">
    <source>
        <dbReference type="ARBA" id="ARBA00023163"/>
    </source>
</evidence>
<evidence type="ECO:0000259" key="4">
    <source>
        <dbReference type="PROSITE" id="PS01124"/>
    </source>
</evidence>
<dbReference type="GO" id="GO:0005829">
    <property type="term" value="C:cytosol"/>
    <property type="evidence" value="ECO:0007669"/>
    <property type="project" value="TreeGrafter"/>
</dbReference>
<dbReference type="PANTHER" id="PTHR47894">
    <property type="entry name" value="HTH-TYPE TRANSCRIPTIONAL REGULATOR GADX"/>
    <property type="match status" value="1"/>
</dbReference>
<sequence>MDLAPEAKHTIASHFARAHLANAQRQGLNRAALLNRAGLSEAVLAEEQARVAPQQLASLFQGIWQGLDDELLGLCERPLKVGVFALSAESMVRCHTLGEALQAQLRIYQLIDPGFDIRLERTAHHVHLHFQLRQPQRDTHHLLIELLMLVWHRFPAWLVAERIPLEEIQFSYAPPKHREEYALLYPGPSRFFQDSNCLTWPLEVLDWPVRRNVEQLGNYFKLVPLPWFRKQTFNESLSDQVIRLLESAPPETLATVDDIAKQLHITARTLRRKLTLEGNAFHQLKENLRRDRAIYWLSQEDVPIAEVSRRCGYVEPTAFIRAFKSWTKKTPGQYRRRMRS</sequence>
<evidence type="ECO:0000256" key="2">
    <source>
        <dbReference type="ARBA" id="ARBA00023125"/>
    </source>
</evidence>
<dbReference type="Pfam" id="PF12625">
    <property type="entry name" value="Arabinose_bd"/>
    <property type="match status" value="1"/>
</dbReference>
<dbReference type="InterPro" id="IPR009057">
    <property type="entry name" value="Homeodomain-like_sf"/>
</dbReference>
<evidence type="ECO:0000256" key="1">
    <source>
        <dbReference type="ARBA" id="ARBA00023015"/>
    </source>
</evidence>
<dbReference type="GO" id="GO:0003700">
    <property type="term" value="F:DNA-binding transcription factor activity"/>
    <property type="evidence" value="ECO:0007669"/>
    <property type="project" value="InterPro"/>
</dbReference>
<organism evidence="5 6">
    <name type="scientific">Spongiibacter pelagi</name>
    <dbReference type="NCBI Taxonomy" id="2760804"/>
    <lineage>
        <taxon>Bacteria</taxon>
        <taxon>Pseudomonadati</taxon>
        <taxon>Pseudomonadota</taxon>
        <taxon>Gammaproteobacteria</taxon>
        <taxon>Cellvibrionales</taxon>
        <taxon>Spongiibacteraceae</taxon>
        <taxon>Spongiibacter</taxon>
    </lineage>
</organism>
<dbReference type="RefSeq" id="WP_190764198.1">
    <property type="nucleotide sequence ID" value="NZ_JACXLD010000003.1"/>
</dbReference>
<dbReference type="EMBL" id="JACXLD010000003">
    <property type="protein sequence ID" value="MBD2858905.1"/>
    <property type="molecule type" value="Genomic_DNA"/>
</dbReference>
<dbReference type="SUPFAM" id="SSF46689">
    <property type="entry name" value="Homeodomain-like"/>
    <property type="match status" value="1"/>
</dbReference>
<comment type="caution">
    <text evidence="5">The sequence shown here is derived from an EMBL/GenBank/DDBJ whole genome shotgun (WGS) entry which is preliminary data.</text>
</comment>